<reference evidence="1" key="1">
    <citation type="submission" date="2021-01" db="EMBL/GenBank/DDBJ databases">
        <authorList>
            <person name="Kaushik A."/>
        </authorList>
    </citation>
    <scope>NUCLEOTIDE SEQUENCE</scope>
    <source>
        <strain evidence="1">AG5</strain>
    </source>
</reference>
<dbReference type="Proteomes" id="UP000663827">
    <property type="component" value="Unassembled WGS sequence"/>
</dbReference>
<proteinExistence type="predicted"/>
<organism evidence="1 2">
    <name type="scientific">Rhizoctonia solani</name>
    <dbReference type="NCBI Taxonomy" id="456999"/>
    <lineage>
        <taxon>Eukaryota</taxon>
        <taxon>Fungi</taxon>
        <taxon>Dikarya</taxon>
        <taxon>Basidiomycota</taxon>
        <taxon>Agaricomycotina</taxon>
        <taxon>Agaricomycetes</taxon>
        <taxon>Cantharellales</taxon>
        <taxon>Ceratobasidiaceae</taxon>
        <taxon>Rhizoctonia</taxon>
    </lineage>
</organism>
<evidence type="ECO:0000313" key="2">
    <source>
        <dbReference type="Proteomes" id="UP000663827"/>
    </source>
</evidence>
<evidence type="ECO:0000313" key="1">
    <source>
        <dbReference type="EMBL" id="CAE7187319.1"/>
    </source>
</evidence>
<accession>A0A8H3E5X9</accession>
<dbReference type="AlphaFoldDB" id="A0A8H3E5X9"/>
<name>A0A8H3E5X9_9AGAM</name>
<protein>
    <submittedName>
        <fullName evidence="1">Uncharacterized protein</fullName>
    </submittedName>
</protein>
<gene>
    <name evidence="1" type="ORF">RDB_LOCUS123381</name>
</gene>
<sequence>MTSAATSETSTRSCKSRMTAASELAKKDREFADWAKAVKVDPKIKAILPGGSEFACIKELQSDSKKLPGWLRDPDSKEFGHIPPVYRKWKKPLCSQLKDNPRYTFNESEDQTVPFAIGLILQVYNHGTRIETPNRNSLKSETDVRFDIDNLVMYSCDADEDELLVYSTEQKLKLPSAKSSQPSNQVDVTSTTADGVISLDLIGFEPYSFSDLQLQALLSAFSTKPPTSNLILVHLVAEYKCDGNGENQMKMGMVSALYQKKMIGIQGQFVFGLFQFMGNRLGVVAGIWQDGTINFYRVGNYLRQNLASLVELYFLLRAVKRLAAKYKTELEQSSNELANRIEANPPADEWATRDTDTIYEAPEEPTDEPQQGGGSNIPQGMTRALLKLEQWDATDRINAYTKSVSNCDSGSLWQPDLLESNDS</sequence>
<comment type="caution">
    <text evidence="1">The sequence shown here is derived from an EMBL/GenBank/DDBJ whole genome shotgun (WGS) entry which is preliminary data.</text>
</comment>
<dbReference type="EMBL" id="CAJNJQ010002882">
    <property type="protein sequence ID" value="CAE7187319.1"/>
    <property type="molecule type" value="Genomic_DNA"/>
</dbReference>